<proteinExistence type="predicted"/>
<keyword evidence="2" id="KW-1185">Reference proteome</keyword>
<dbReference type="Proteomes" id="UP000529417">
    <property type="component" value="Unassembled WGS sequence"/>
</dbReference>
<name>A0A7Z0I238_9RHOB</name>
<evidence type="ECO:0008006" key="3">
    <source>
        <dbReference type="Google" id="ProtNLM"/>
    </source>
</evidence>
<accession>A0A7Z0I238</accession>
<comment type="caution">
    <text evidence="1">The sequence shown here is derived from an EMBL/GenBank/DDBJ whole genome shotgun (WGS) entry which is preliminary data.</text>
</comment>
<dbReference type="EMBL" id="JACBXS010000044">
    <property type="protein sequence ID" value="NYS26410.1"/>
    <property type="molecule type" value="Genomic_DNA"/>
</dbReference>
<reference evidence="1 2" key="1">
    <citation type="journal article" date="2000" name="Arch. Microbiol.">
        <title>Rhodobaca bogoriensis gen. nov. and sp. nov., an alkaliphilic purple nonsulfur bacterium from African Rift Valley soda lakes.</title>
        <authorList>
            <person name="Milford A.D."/>
            <person name="Achenbach L.A."/>
            <person name="Jung D.O."/>
            <person name="Madigan M.T."/>
        </authorList>
    </citation>
    <scope>NUCLEOTIDE SEQUENCE [LARGE SCALE GENOMIC DNA]</scope>
    <source>
        <strain evidence="1 2">2376</strain>
    </source>
</reference>
<sequence>MLAWLWTRLSDGGPQVSLSGRALRRFPEGEIDRLLRARVLIERRKADNWPVCAHCDCGLDARPVRLVGQELRACCPDDPAEDVILEDGDLTRFGIDAGRLAARIAASGGLAGSVSTVVDGVWMLGNSPSGVAVFLCSDLDPLDSPGTVLAIRAAADGAASVLIGREFGAQLVLHLRAGGLSTLELGEALDPESDRLRTDRLGKVAKSASPGPETVPEPRLQISRGRRTLRFDGHDVVLSMVGFDAFVGAAQKVVAGDVLLTYQELHSITNRSGHRDVLKEIRDQLEQHGIARQDAFGLVKTKHGRGVTIGLSPDDIDIRD</sequence>
<gene>
    <name evidence="1" type="ORF">HUK65_15595</name>
</gene>
<protein>
    <recommendedName>
        <fullName evidence="3">OmpR/PhoB-type domain-containing protein</fullName>
    </recommendedName>
</protein>
<dbReference type="RefSeq" id="WP_179907206.1">
    <property type="nucleotide sequence ID" value="NZ_JACBXS010000044.1"/>
</dbReference>
<evidence type="ECO:0000313" key="1">
    <source>
        <dbReference type="EMBL" id="NYS26410.1"/>
    </source>
</evidence>
<dbReference type="AlphaFoldDB" id="A0A7Z0I238"/>
<organism evidence="1 2">
    <name type="scientific">Rhabdonatronobacter sediminivivens</name>
    <dbReference type="NCBI Taxonomy" id="2743469"/>
    <lineage>
        <taxon>Bacteria</taxon>
        <taxon>Pseudomonadati</taxon>
        <taxon>Pseudomonadota</taxon>
        <taxon>Alphaproteobacteria</taxon>
        <taxon>Rhodobacterales</taxon>
        <taxon>Paracoccaceae</taxon>
        <taxon>Rhabdonatronobacter</taxon>
    </lineage>
</organism>
<evidence type="ECO:0000313" key="2">
    <source>
        <dbReference type="Proteomes" id="UP000529417"/>
    </source>
</evidence>